<dbReference type="Pfam" id="PF12833">
    <property type="entry name" value="HTH_18"/>
    <property type="match status" value="1"/>
</dbReference>
<protein>
    <recommendedName>
        <fullName evidence="4">HTH araC/xylS-type domain-containing protein</fullName>
    </recommendedName>
</protein>
<dbReference type="PROSITE" id="PS01124">
    <property type="entry name" value="HTH_ARAC_FAMILY_2"/>
    <property type="match status" value="1"/>
</dbReference>
<organism evidence="5">
    <name type="scientific">uncultured Chthoniobacterales bacterium</name>
    <dbReference type="NCBI Taxonomy" id="1836801"/>
    <lineage>
        <taxon>Bacteria</taxon>
        <taxon>Pseudomonadati</taxon>
        <taxon>Verrucomicrobiota</taxon>
        <taxon>Spartobacteria</taxon>
        <taxon>Chthoniobacterales</taxon>
        <taxon>environmental samples</taxon>
    </lineage>
</organism>
<dbReference type="SUPFAM" id="SSF52317">
    <property type="entry name" value="Class I glutamine amidotransferase-like"/>
    <property type="match status" value="1"/>
</dbReference>
<dbReference type="SUPFAM" id="SSF46689">
    <property type="entry name" value="Homeodomain-like"/>
    <property type="match status" value="2"/>
</dbReference>
<evidence type="ECO:0000313" key="5">
    <source>
        <dbReference type="EMBL" id="CAA9260750.1"/>
    </source>
</evidence>
<dbReference type="AlphaFoldDB" id="A0A6J4IW91"/>
<dbReference type="PANTHER" id="PTHR43130:SF3">
    <property type="entry name" value="HTH-TYPE TRANSCRIPTIONAL REGULATOR RV1931C"/>
    <property type="match status" value="1"/>
</dbReference>
<evidence type="ECO:0000256" key="3">
    <source>
        <dbReference type="SAM" id="MobiDB-lite"/>
    </source>
</evidence>
<dbReference type="InterPro" id="IPR002818">
    <property type="entry name" value="DJ-1/PfpI"/>
</dbReference>
<dbReference type="InterPro" id="IPR018060">
    <property type="entry name" value="HTH_AraC"/>
</dbReference>
<reference evidence="5" key="1">
    <citation type="submission" date="2020-02" db="EMBL/GenBank/DDBJ databases">
        <authorList>
            <person name="Meier V. D."/>
        </authorList>
    </citation>
    <scope>NUCLEOTIDE SEQUENCE</scope>
    <source>
        <strain evidence="5">AVDCRST_MAG42</strain>
    </source>
</reference>
<dbReference type="Pfam" id="PF01965">
    <property type="entry name" value="DJ-1_PfpI"/>
    <property type="match status" value="1"/>
</dbReference>
<name>A0A6J4IW91_9BACT</name>
<accession>A0A6J4IW91</accession>
<dbReference type="GO" id="GO:0003700">
    <property type="term" value="F:DNA-binding transcription factor activity"/>
    <property type="evidence" value="ECO:0007669"/>
    <property type="project" value="InterPro"/>
</dbReference>
<proteinExistence type="predicted"/>
<gene>
    <name evidence="5" type="ORF">AVDCRST_MAG42-2940</name>
</gene>
<dbReference type="PANTHER" id="PTHR43130">
    <property type="entry name" value="ARAC-FAMILY TRANSCRIPTIONAL REGULATOR"/>
    <property type="match status" value="1"/>
</dbReference>
<dbReference type="InterPro" id="IPR052158">
    <property type="entry name" value="INH-QAR"/>
</dbReference>
<dbReference type="GO" id="GO:0043565">
    <property type="term" value="F:sequence-specific DNA binding"/>
    <property type="evidence" value="ECO:0007669"/>
    <property type="project" value="InterPro"/>
</dbReference>
<feature type="compositionally biased region" description="Low complexity" evidence="3">
    <location>
        <begin position="336"/>
        <end position="362"/>
    </location>
</feature>
<dbReference type="Gene3D" id="1.10.10.60">
    <property type="entry name" value="Homeodomain-like"/>
    <property type="match status" value="1"/>
</dbReference>
<dbReference type="InterPro" id="IPR029062">
    <property type="entry name" value="Class_I_gatase-like"/>
</dbReference>
<evidence type="ECO:0000256" key="1">
    <source>
        <dbReference type="ARBA" id="ARBA00023015"/>
    </source>
</evidence>
<dbReference type="EMBL" id="CADCTA010000097">
    <property type="protein sequence ID" value="CAA9260750.1"/>
    <property type="molecule type" value="Genomic_DNA"/>
</dbReference>
<evidence type="ECO:0000259" key="4">
    <source>
        <dbReference type="PROSITE" id="PS01124"/>
    </source>
</evidence>
<evidence type="ECO:0000256" key="2">
    <source>
        <dbReference type="ARBA" id="ARBA00023163"/>
    </source>
</evidence>
<sequence>MMTPKRIGLVGFDRVTGLHLVGTAEAFAAAALDDGYGGRIPCYSVTTVGLDGNRFQAESGVAFTASADLQNAPEFDTIIIAGGSGIQAPGVSGAIAAWLLRRMATTARIGAVCTGVYGLAPTGLLDGHEVTVHWRAASDLARRYPRLRVNHKKPLVQAGAYYTSSGLSAGINLSLAMIREDYGPHVAQAVGRDLALYRAADDPQDVATPDAPDTYAMDRFADVASWIVRNLDSDLSVEALARRACICPSHFSKAFKSVFGAPPSEFVENLRLNEARRRLSQRQKTLRSVAASVGFKNGAAFQRAFERRFGTVPGRCLDEARTGPARTHRNRQAEDAATPTMGAAAAASGCTSGSTASAAPLT</sequence>
<dbReference type="InterPro" id="IPR009057">
    <property type="entry name" value="Homeodomain-like_sf"/>
</dbReference>
<keyword evidence="1" id="KW-0805">Transcription regulation</keyword>
<keyword evidence="2" id="KW-0804">Transcription</keyword>
<dbReference type="Gene3D" id="3.40.50.880">
    <property type="match status" value="1"/>
</dbReference>
<feature type="region of interest" description="Disordered" evidence="3">
    <location>
        <begin position="316"/>
        <end position="362"/>
    </location>
</feature>
<dbReference type="SMART" id="SM00342">
    <property type="entry name" value="HTH_ARAC"/>
    <property type="match status" value="1"/>
</dbReference>
<feature type="domain" description="HTH araC/xylS-type" evidence="4">
    <location>
        <begin position="221"/>
        <end position="319"/>
    </location>
</feature>